<dbReference type="STRING" id="93684.SAMN05421853_101201"/>
<proteinExistence type="predicted"/>
<dbReference type="InterPro" id="IPR003594">
    <property type="entry name" value="HATPase_dom"/>
</dbReference>
<evidence type="ECO:0000259" key="2">
    <source>
        <dbReference type="Pfam" id="PF13581"/>
    </source>
</evidence>
<organism evidence="3 4">
    <name type="scientific">Roseivivax halotolerans</name>
    <dbReference type="NCBI Taxonomy" id="93684"/>
    <lineage>
        <taxon>Bacteria</taxon>
        <taxon>Pseudomonadati</taxon>
        <taxon>Pseudomonadota</taxon>
        <taxon>Alphaproteobacteria</taxon>
        <taxon>Rhodobacterales</taxon>
        <taxon>Roseobacteraceae</taxon>
        <taxon>Roseivivax</taxon>
    </lineage>
</organism>
<dbReference type="AlphaFoldDB" id="A0A1I5UWA6"/>
<dbReference type="Pfam" id="PF13581">
    <property type="entry name" value="HATPase_c_2"/>
    <property type="match status" value="1"/>
</dbReference>
<accession>A0A1I5UWA6</accession>
<sequence length="154" mass="16526">MRPEPVPALDLPDTPAVLELKIGVSPLAVRHACEKIALALRENGARAADLNRIVLVCAEALNNVVEHGGLEETSPPIRLQLTLGAPWHVRILDAGRTMPAVLLAASNTAFTAPACATEDLPEGGFGWRMINSLSDRLDYVRHRGSNRLEIVIAG</sequence>
<keyword evidence="1" id="KW-0723">Serine/threonine-protein kinase</keyword>
<dbReference type="EMBL" id="FOXV01000001">
    <property type="protein sequence ID" value="SFP99498.1"/>
    <property type="molecule type" value="Genomic_DNA"/>
</dbReference>
<keyword evidence="3" id="KW-0418">Kinase</keyword>
<keyword evidence="4" id="KW-1185">Reference proteome</keyword>
<dbReference type="CDD" id="cd16936">
    <property type="entry name" value="HATPase_RsbW-like"/>
    <property type="match status" value="1"/>
</dbReference>
<dbReference type="InterPro" id="IPR036890">
    <property type="entry name" value="HATPase_C_sf"/>
</dbReference>
<dbReference type="SUPFAM" id="SSF55874">
    <property type="entry name" value="ATPase domain of HSP90 chaperone/DNA topoisomerase II/histidine kinase"/>
    <property type="match status" value="1"/>
</dbReference>
<dbReference type="GO" id="GO:0004674">
    <property type="term" value="F:protein serine/threonine kinase activity"/>
    <property type="evidence" value="ECO:0007669"/>
    <property type="project" value="UniProtKB-KW"/>
</dbReference>
<evidence type="ECO:0000256" key="1">
    <source>
        <dbReference type="ARBA" id="ARBA00022527"/>
    </source>
</evidence>
<gene>
    <name evidence="3" type="ORF">SAMN05421853_101201</name>
</gene>
<protein>
    <submittedName>
        <fullName evidence="3">Serine/threonine-protein kinase RsbW</fullName>
    </submittedName>
</protein>
<dbReference type="PANTHER" id="PTHR35526">
    <property type="entry name" value="ANTI-SIGMA-F FACTOR RSBW-RELATED"/>
    <property type="match status" value="1"/>
</dbReference>
<dbReference type="RefSeq" id="WP_093008923.1">
    <property type="nucleotide sequence ID" value="NZ_FOXV01000001.1"/>
</dbReference>
<keyword evidence="3" id="KW-0808">Transferase</keyword>
<dbReference type="Gene3D" id="3.30.565.10">
    <property type="entry name" value="Histidine kinase-like ATPase, C-terminal domain"/>
    <property type="match status" value="1"/>
</dbReference>
<name>A0A1I5UWA6_9RHOB</name>
<dbReference type="PANTHER" id="PTHR35526:SF3">
    <property type="entry name" value="ANTI-SIGMA-F FACTOR RSBW"/>
    <property type="match status" value="1"/>
</dbReference>
<evidence type="ECO:0000313" key="4">
    <source>
        <dbReference type="Proteomes" id="UP000243106"/>
    </source>
</evidence>
<dbReference type="Proteomes" id="UP000243106">
    <property type="component" value="Unassembled WGS sequence"/>
</dbReference>
<dbReference type="InterPro" id="IPR050267">
    <property type="entry name" value="Anti-sigma-factor_SerPK"/>
</dbReference>
<evidence type="ECO:0000313" key="3">
    <source>
        <dbReference type="EMBL" id="SFP99498.1"/>
    </source>
</evidence>
<feature type="domain" description="Histidine kinase/HSP90-like ATPase" evidence="2">
    <location>
        <begin position="28"/>
        <end position="150"/>
    </location>
</feature>
<reference evidence="4" key="1">
    <citation type="submission" date="2016-10" db="EMBL/GenBank/DDBJ databases">
        <authorList>
            <person name="Varghese N."/>
            <person name="Submissions S."/>
        </authorList>
    </citation>
    <scope>NUCLEOTIDE SEQUENCE [LARGE SCALE GENOMIC DNA]</scope>
    <source>
        <strain evidence="4">JCM 10271</strain>
    </source>
</reference>